<dbReference type="RefSeq" id="WP_157302877.1">
    <property type="nucleotide sequence ID" value="NZ_BAAAZB010000021.1"/>
</dbReference>
<reference evidence="3 4" key="1">
    <citation type="submission" date="2019-12" db="EMBL/GenBank/DDBJ databases">
        <title>The draft genomic sequence of strain Chitinophaga oryziterrae JCM 16595.</title>
        <authorList>
            <person name="Zhang X."/>
        </authorList>
    </citation>
    <scope>NUCLEOTIDE SEQUENCE [LARGE SCALE GENOMIC DNA]</scope>
    <source>
        <strain evidence="3 4">JCM 16595</strain>
    </source>
</reference>
<evidence type="ECO:0000259" key="2">
    <source>
        <dbReference type="Pfam" id="PF13439"/>
    </source>
</evidence>
<name>A0A6N8JHV2_9BACT</name>
<accession>A0A6N8JHV2</accession>
<evidence type="ECO:0000313" key="4">
    <source>
        <dbReference type="Proteomes" id="UP000468388"/>
    </source>
</evidence>
<keyword evidence="4" id="KW-1185">Reference proteome</keyword>
<dbReference type="InterPro" id="IPR028098">
    <property type="entry name" value="Glyco_trans_4-like_N"/>
</dbReference>
<dbReference type="GO" id="GO:0016757">
    <property type="term" value="F:glycosyltransferase activity"/>
    <property type="evidence" value="ECO:0007669"/>
    <property type="project" value="InterPro"/>
</dbReference>
<dbReference type="EMBL" id="WRXO01000010">
    <property type="protein sequence ID" value="MVT44061.1"/>
    <property type="molecule type" value="Genomic_DNA"/>
</dbReference>
<dbReference type="OrthoDB" id="9768685at2"/>
<sequence>MKILHVNFSDGHGGAAKAAYRLHQGLLNNGIDSKMIVIDKKSSDRNVIPYLTGRKKLFNYFKNKLARLILKLQKSENKILHSLNIFSSGLDKFINQSDADIVHLNWIGNEMVSLREVAMIKKPCVWTLHDSWVFCGAEHHPYVTSKRHVEGYTKANRSECDRGIDVDRYVWQQKKKYWKQASFNIVTPSKWLEQCATQSFLLRNKNIVQIYNGTDINIFRSNGKAAVRKKHNLPENKKLLLFGAVSATTDRNKGFHLLREAINKLLEEGADVEVMIFGSEDVSKKIDIQCKIYNWNNITDEKQLAELYSAADVFVLPSLIENLPTVLLEAMACGTPGVAFNVGGIKEIIDHKINGYLATPYRIDDLINGIRFFIESENTREFEKQATLKIKEMFTLNKSVDQYIELYKKLIKTGEC</sequence>
<dbReference type="PANTHER" id="PTHR12526">
    <property type="entry name" value="GLYCOSYLTRANSFERASE"/>
    <property type="match status" value="1"/>
</dbReference>
<dbReference type="Pfam" id="PF13439">
    <property type="entry name" value="Glyco_transf_4"/>
    <property type="match status" value="1"/>
</dbReference>
<dbReference type="SUPFAM" id="SSF53756">
    <property type="entry name" value="UDP-Glycosyltransferase/glycogen phosphorylase"/>
    <property type="match status" value="1"/>
</dbReference>
<keyword evidence="3" id="KW-0808">Transferase</keyword>
<dbReference type="Pfam" id="PF00534">
    <property type="entry name" value="Glycos_transf_1"/>
    <property type="match status" value="1"/>
</dbReference>
<evidence type="ECO:0000259" key="1">
    <source>
        <dbReference type="Pfam" id="PF00534"/>
    </source>
</evidence>
<dbReference type="InterPro" id="IPR001296">
    <property type="entry name" value="Glyco_trans_1"/>
</dbReference>
<protein>
    <submittedName>
        <fullName evidence="3">Glycosyltransferase</fullName>
    </submittedName>
</protein>
<feature type="domain" description="Glycosyl transferase family 1" evidence="1">
    <location>
        <begin position="226"/>
        <end position="381"/>
    </location>
</feature>
<evidence type="ECO:0000313" key="3">
    <source>
        <dbReference type="EMBL" id="MVT44061.1"/>
    </source>
</evidence>
<dbReference type="AlphaFoldDB" id="A0A6N8JHV2"/>
<dbReference type="Proteomes" id="UP000468388">
    <property type="component" value="Unassembled WGS sequence"/>
</dbReference>
<dbReference type="PANTHER" id="PTHR12526:SF637">
    <property type="entry name" value="GLYCOSYLTRANSFERASE EPSF-RELATED"/>
    <property type="match status" value="1"/>
</dbReference>
<feature type="domain" description="Glycosyltransferase subfamily 4-like N-terminal" evidence="2">
    <location>
        <begin position="13"/>
        <end position="216"/>
    </location>
</feature>
<proteinExistence type="predicted"/>
<dbReference type="Gene3D" id="3.40.50.2000">
    <property type="entry name" value="Glycogen Phosphorylase B"/>
    <property type="match status" value="2"/>
</dbReference>
<organism evidence="3 4">
    <name type="scientific">Chitinophaga oryziterrae</name>
    <dbReference type="NCBI Taxonomy" id="1031224"/>
    <lineage>
        <taxon>Bacteria</taxon>
        <taxon>Pseudomonadati</taxon>
        <taxon>Bacteroidota</taxon>
        <taxon>Chitinophagia</taxon>
        <taxon>Chitinophagales</taxon>
        <taxon>Chitinophagaceae</taxon>
        <taxon>Chitinophaga</taxon>
    </lineage>
</organism>
<comment type="caution">
    <text evidence="3">The sequence shown here is derived from an EMBL/GenBank/DDBJ whole genome shotgun (WGS) entry which is preliminary data.</text>
</comment>
<gene>
    <name evidence="3" type="ORF">GO495_25935</name>
</gene>